<comment type="similarity">
    <text evidence="4">Belongs to the TRAFAC class TrmE-Era-EngA-EngB-Septin-like GTPase superfamily. Septin GTPase family.</text>
</comment>
<dbReference type="InterPro" id="IPR016491">
    <property type="entry name" value="Septin"/>
</dbReference>
<proteinExistence type="inferred from homology"/>
<keyword evidence="9" id="KW-1185">Reference proteome</keyword>
<reference evidence="8 9" key="1">
    <citation type="submission" date="2016-03" db="EMBL/GenBank/DDBJ databases">
        <title>How can Kluyveromyces marxianus grow so fast - potential evolutionary course in Saccharomyces Complex revealed by comparative genomics.</title>
        <authorList>
            <person name="Mo W."/>
            <person name="Lu W."/>
            <person name="Yang X."/>
            <person name="Qi J."/>
            <person name="Lv H."/>
        </authorList>
    </citation>
    <scope>NUCLEOTIDE SEQUENCE [LARGE SCALE GENOMIC DNA]</scope>
    <source>
        <strain evidence="8 9">FIM1</strain>
    </source>
</reference>
<name>A0ABX6EW50_KLUMA</name>
<comment type="subcellular location">
    <subcellularLocation>
        <location evidence="1">Bud neck</location>
    </subcellularLocation>
</comment>
<feature type="region of interest" description="Disordered" evidence="6">
    <location>
        <begin position="1"/>
        <end position="22"/>
    </location>
</feature>
<dbReference type="PROSITE" id="PS51719">
    <property type="entry name" value="G_SEPTIN"/>
    <property type="match status" value="1"/>
</dbReference>
<dbReference type="PANTHER" id="PTHR18884">
    <property type="entry name" value="SEPTIN"/>
    <property type="match status" value="1"/>
</dbReference>
<feature type="compositionally biased region" description="Polar residues" evidence="6">
    <location>
        <begin position="511"/>
        <end position="536"/>
    </location>
</feature>
<feature type="compositionally biased region" description="Polar residues" evidence="6">
    <location>
        <begin position="401"/>
        <end position="414"/>
    </location>
</feature>
<dbReference type="SUPFAM" id="SSF52540">
    <property type="entry name" value="P-loop containing nucleoside triphosphate hydrolases"/>
    <property type="match status" value="1"/>
</dbReference>
<dbReference type="PIRSF" id="PIRSF006698">
    <property type="entry name" value="Septin"/>
    <property type="match status" value="1"/>
</dbReference>
<evidence type="ECO:0000256" key="6">
    <source>
        <dbReference type="SAM" id="MobiDB-lite"/>
    </source>
</evidence>
<sequence length="555" mass="62615">MSISSASQVLSPNMNHVGTLRRKKEKRGITFSLMLVGASGTGKTTFANNLLESTVFPHRYQQDVPASTNNENVKIVQPTKVVTFNSSNGIPSYMSPFDPASPFLEPGITVTSTALEITTKANDDGDNSVPEKINFFLTDTLGLGENLNNELCFDEIVSYLEQQFDSVLAEETRIRRNPRFQDTRVHVALYFIEPTGHGLRELDVETMKRLSRYTNVLPIISRADSFNPEELKRFKKNIMEDIDRFNVPIYKFEVDENEDDLETIEENRALANIQPFSIICADQRDSVTGKYYRQYPWGKIDIDNENISDLKLLKRVLFGSHLQEFKDTTQNLLYENYRAEKLASVPSWDIENSTVSDQGAAEDPNTSATNNGNIMNGLTRNSTAPSLSNFASLINTGKFKSQQSLAVPPQSDTPETPKLNSVDEKDEVSTLPSVNSPRSISAKIQTSPERTKLRNISENVPYMLQHERILARKQKLEELEAQSAKELQKRIQELEKKAIELKMKEKLLRQNSLTHSQSQESINSSATRQQSVSGTVNIKKEETYNDLASIVSKRD</sequence>
<evidence type="ECO:0000259" key="7">
    <source>
        <dbReference type="PROSITE" id="PS51719"/>
    </source>
</evidence>
<feature type="region of interest" description="Disordered" evidence="6">
    <location>
        <begin position="354"/>
        <end position="380"/>
    </location>
</feature>
<keyword evidence="5" id="KW-0175">Coiled coil</keyword>
<protein>
    <submittedName>
        <fullName evidence="8">Seventh-like protein of septin 1</fullName>
    </submittedName>
</protein>
<accession>A0ABX6EW50</accession>
<feature type="compositionally biased region" description="Polar residues" evidence="6">
    <location>
        <begin position="430"/>
        <end position="449"/>
    </location>
</feature>
<feature type="region of interest" description="Disordered" evidence="6">
    <location>
        <begin position="401"/>
        <end position="449"/>
    </location>
</feature>
<dbReference type="Gene3D" id="3.40.50.300">
    <property type="entry name" value="P-loop containing nucleotide triphosphate hydrolases"/>
    <property type="match status" value="1"/>
</dbReference>
<feature type="compositionally biased region" description="Polar residues" evidence="6">
    <location>
        <begin position="364"/>
        <end position="380"/>
    </location>
</feature>
<feature type="region of interest" description="Disordered" evidence="6">
    <location>
        <begin position="511"/>
        <end position="538"/>
    </location>
</feature>
<evidence type="ECO:0000256" key="3">
    <source>
        <dbReference type="ARBA" id="ARBA00023134"/>
    </source>
</evidence>
<reference evidence="8 9" key="2">
    <citation type="submission" date="2019-11" db="EMBL/GenBank/DDBJ databases">
        <authorList>
            <person name="Lu H."/>
        </authorList>
    </citation>
    <scope>NUCLEOTIDE SEQUENCE [LARGE SCALE GENOMIC DNA]</scope>
    <source>
        <strain evidence="8 9">FIM1</strain>
    </source>
</reference>
<dbReference type="InterPro" id="IPR030379">
    <property type="entry name" value="G_SEPTIN_dom"/>
</dbReference>
<evidence type="ECO:0000256" key="1">
    <source>
        <dbReference type="ARBA" id="ARBA00004266"/>
    </source>
</evidence>
<feature type="coiled-coil region" evidence="5">
    <location>
        <begin position="476"/>
        <end position="511"/>
    </location>
</feature>
<keyword evidence="3 4" id="KW-0342">GTP-binding</keyword>
<feature type="domain" description="Septin-type G" evidence="7">
    <location>
        <begin position="27"/>
        <end position="344"/>
    </location>
</feature>
<evidence type="ECO:0000256" key="4">
    <source>
        <dbReference type="RuleBase" id="RU004560"/>
    </source>
</evidence>
<evidence type="ECO:0000313" key="8">
    <source>
        <dbReference type="EMBL" id="QGN15969.1"/>
    </source>
</evidence>
<evidence type="ECO:0000256" key="2">
    <source>
        <dbReference type="ARBA" id="ARBA00022741"/>
    </source>
</evidence>
<dbReference type="CDD" id="cd01850">
    <property type="entry name" value="CDC_Septin"/>
    <property type="match status" value="1"/>
</dbReference>
<keyword evidence="2 4" id="KW-0547">Nucleotide-binding</keyword>
<evidence type="ECO:0000313" key="9">
    <source>
        <dbReference type="Proteomes" id="UP000422736"/>
    </source>
</evidence>
<dbReference type="EMBL" id="CP015057">
    <property type="protein sequence ID" value="QGN15969.1"/>
    <property type="molecule type" value="Genomic_DNA"/>
</dbReference>
<evidence type="ECO:0000256" key="5">
    <source>
        <dbReference type="SAM" id="Coils"/>
    </source>
</evidence>
<dbReference type="Pfam" id="PF00735">
    <property type="entry name" value="Septin"/>
    <property type="match status" value="2"/>
</dbReference>
<feature type="compositionally biased region" description="Polar residues" evidence="6">
    <location>
        <begin position="1"/>
        <end position="16"/>
    </location>
</feature>
<dbReference type="InterPro" id="IPR027417">
    <property type="entry name" value="P-loop_NTPase"/>
</dbReference>
<dbReference type="Proteomes" id="UP000422736">
    <property type="component" value="Chromosome 4"/>
</dbReference>
<organism evidence="8 9">
    <name type="scientific">Kluyveromyces marxianus</name>
    <name type="common">Yeast</name>
    <name type="synonym">Candida kefyr</name>
    <dbReference type="NCBI Taxonomy" id="4911"/>
    <lineage>
        <taxon>Eukaryota</taxon>
        <taxon>Fungi</taxon>
        <taxon>Dikarya</taxon>
        <taxon>Ascomycota</taxon>
        <taxon>Saccharomycotina</taxon>
        <taxon>Saccharomycetes</taxon>
        <taxon>Saccharomycetales</taxon>
        <taxon>Saccharomycetaceae</taxon>
        <taxon>Kluyveromyces</taxon>
    </lineage>
</organism>
<gene>
    <name evidence="8" type="primary">SHS1</name>
    <name evidence="8" type="ORF">FIM1_2667</name>
</gene>